<dbReference type="OrthoDB" id="5840532at2759"/>
<protein>
    <recommendedName>
        <fullName evidence="1">Cupin type-2 domain-containing protein</fullName>
    </recommendedName>
</protein>
<proteinExistence type="predicted"/>
<dbReference type="CDD" id="cd02231">
    <property type="entry name" value="cupin_BLL6423-like"/>
    <property type="match status" value="1"/>
</dbReference>
<evidence type="ECO:0000313" key="3">
    <source>
        <dbReference type="Proteomes" id="UP000431533"/>
    </source>
</evidence>
<dbReference type="InterPro" id="IPR014710">
    <property type="entry name" value="RmlC-like_jellyroll"/>
</dbReference>
<dbReference type="PANTHER" id="PTHR36156:SF2">
    <property type="entry name" value="CUPIN TYPE-2 DOMAIN-CONTAINING PROTEIN"/>
    <property type="match status" value="1"/>
</dbReference>
<keyword evidence="3" id="KW-1185">Reference proteome</keyword>
<dbReference type="InterPro" id="IPR011051">
    <property type="entry name" value="RmlC_Cupin_sf"/>
</dbReference>
<dbReference type="GeneID" id="41982130"/>
<evidence type="ECO:0000313" key="2">
    <source>
        <dbReference type="EMBL" id="TVY28527.1"/>
    </source>
</evidence>
<organism evidence="2 3">
    <name type="scientific">Lachnellula hyalina</name>
    <dbReference type="NCBI Taxonomy" id="1316788"/>
    <lineage>
        <taxon>Eukaryota</taxon>
        <taxon>Fungi</taxon>
        <taxon>Dikarya</taxon>
        <taxon>Ascomycota</taxon>
        <taxon>Pezizomycotina</taxon>
        <taxon>Leotiomycetes</taxon>
        <taxon>Helotiales</taxon>
        <taxon>Lachnaceae</taxon>
        <taxon>Lachnellula</taxon>
    </lineage>
</organism>
<reference evidence="2 3" key="1">
    <citation type="submission" date="2018-05" db="EMBL/GenBank/DDBJ databases">
        <title>Genome sequencing and assembly of the regulated plant pathogen Lachnellula willkommii and related sister species for the development of diagnostic species identification markers.</title>
        <authorList>
            <person name="Giroux E."/>
            <person name="Bilodeau G."/>
        </authorList>
    </citation>
    <scope>NUCLEOTIDE SEQUENCE [LARGE SCALE GENOMIC DNA]</scope>
    <source>
        <strain evidence="2 3">CBS 185.66</strain>
    </source>
</reference>
<accession>A0A8H8U051</accession>
<dbReference type="AlphaFoldDB" id="A0A8H8U051"/>
<sequence length="295" mass="32442">MAAKSQLEYENEVRSWGFPHVFTWTDGPNAHYNPHSHRGLTTHLILKGQFTITYPKEKDADKKTYSVGDRIDVDASRIHEVWMGPQGSIFTLSYIKLHYLVTFIGSFQLAFHLKAPQLYHKLTMASSTSSFPPVVYHVTKNSSSGTSSFEDVASPPSQPLGPTAKLSYVYSAPSNFSIAENTDLKYHQTAPAEPPLRGFPPAGAVSSVILDFGPNPTGEPGFMHRTKSLDHVVVLEGELELTLDGGETRLVKVGEVVVQRACWHSWKNPSKTERARMLAIAVGDAGAVEGGMEMK</sequence>
<comment type="caution">
    <text evidence="2">The sequence shown here is derived from an EMBL/GenBank/DDBJ whole genome shotgun (WGS) entry which is preliminary data.</text>
</comment>
<dbReference type="RefSeq" id="XP_031007315.1">
    <property type="nucleotide sequence ID" value="XM_031146910.1"/>
</dbReference>
<evidence type="ECO:0000259" key="1">
    <source>
        <dbReference type="Pfam" id="PF07883"/>
    </source>
</evidence>
<dbReference type="Pfam" id="PF07883">
    <property type="entry name" value="Cupin_2"/>
    <property type="match status" value="1"/>
</dbReference>
<name>A0A8H8U051_9HELO</name>
<dbReference type="InterPro" id="IPR013096">
    <property type="entry name" value="Cupin_2"/>
</dbReference>
<dbReference type="Proteomes" id="UP000431533">
    <property type="component" value="Unassembled WGS sequence"/>
</dbReference>
<dbReference type="Gene3D" id="2.60.120.10">
    <property type="entry name" value="Jelly Rolls"/>
    <property type="match status" value="1"/>
</dbReference>
<gene>
    <name evidence="2" type="ORF">LHYA1_G001932</name>
</gene>
<dbReference type="EMBL" id="QGMH01000029">
    <property type="protein sequence ID" value="TVY28527.1"/>
    <property type="molecule type" value="Genomic_DNA"/>
</dbReference>
<dbReference type="InterPro" id="IPR047142">
    <property type="entry name" value="OryJ/VirC-like"/>
</dbReference>
<dbReference type="SUPFAM" id="SSF51182">
    <property type="entry name" value="RmlC-like cupins"/>
    <property type="match status" value="2"/>
</dbReference>
<feature type="domain" description="Cupin type-2" evidence="1">
    <location>
        <begin position="223"/>
        <end position="280"/>
    </location>
</feature>
<dbReference type="PANTHER" id="PTHR36156">
    <property type="entry name" value="SLR2101 PROTEIN"/>
    <property type="match status" value="1"/>
</dbReference>